<gene>
    <name evidence="1" type="ORF">CYNAS_LOCUS9205</name>
</gene>
<sequence length="383" mass="45198">MTIRFLFITLLLLVLFLIHFTYVSYLSLFQTLELTKEYGFVWKQRESSAEVADQIDHEESRESVITDYEKERQQLELFADVERWCSATNYTDHKTLPSPIELAKLHKKEDIWEELANTALIITNNFPWQSSIGLLQRMYQPYFKTTVFCGTFYPALYLRNDGFPAILTPFNHINLTEEEVHQGFFVYLCLVKASYLMRTEVEGKSAVDTALNLITDKYRSSSRIQKMWKRYQDGLISNGFLKSAQQQLVEIDGWCMSDFFYVPTSEMQYMCDLLVIFYEAKVFHEIAISKFLYTVPHNRAEGTQYLYLWGSDRERWDEFYSEKLIMIHPIKLNGLLDLRQRSRFCNTVVRTFKQSLFPTIKLTPAADLSYENDSRNSKEVEEK</sequence>
<dbReference type="EMBL" id="CATQJL010000223">
    <property type="protein sequence ID" value="CAJ0597222.1"/>
    <property type="molecule type" value="Genomic_DNA"/>
</dbReference>
<dbReference type="Proteomes" id="UP001176961">
    <property type="component" value="Unassembled WGS sequence"/>
</dbReference>
<accession>A0AA36GS70</accession>
<keyword evidence="2" id="KW-1185">Reference proteome</keyword>
<comment type="caution">
    <text evidence="1">The sequence shown here is derived from an EMBL/GenBank/DDBJ whole genome shotgun (WGS) entry which is preliminary data.</text>
</comment>
<dbReference type="AlphaFoldDB" id="A0AA36GS70"/>
<dbReference type="Pfam" id="PF03385">
    <property type="entry name" value="STELLO"/>
    <property type="match status" value="1"/>
</dbReference>
<evidence type="ECO:0000313" key="1">
    <source>
        <dbReference type="EMBL" id="CAJ0597222.1"/>
    </source>
</evidence>
<organism evidence="1 2">
    <name type="scientific">Cylicocyclus nassatus</name>
    <name type="common">Nematode worm</name>
    <dbReference type="NCBI Taxonomy" id="53992"/>
    <lineage>
        <taxon>Eukaryota</taxon>
        <taxon>Metazoa</taxon>
        <taxon>Ecdysozoa</taxon>
        <taxon>Nematoda</taxon>
        <taxon>Chromadorea</taxon>
        <taxon>Rhabditida</taxon>
        <taxon>Rhabditina</taxon>
        <taxon>Rhabditomorpha</taxon>
        <taxon>Strongyloidea</taxon>
        <taxon>Strongylidae</taxon>
        <taxon>Cylicocyclus</taxon>
    </lineage>
</organism>
<proteinExistence type="predicted"/>
<dbReference type="PANTHER" id="PTHR31362:SF0">
    <property type="entry name" value="EXOSTOSIN DOMAIN-CONTAINING PROTEIN-RELATED"/>
    <property type="match status" value="1"/>
</dbReference>
<dbReference type="InterPro" id="IPR005049">
    <property type="entry name" value="STL-like"/>
</dbReference>
<evidence type="ECO:0000313" key="2">
    <source>
        <dbReference type="Proteomes" id="UP001176961"/>
    </source>
</evidence>
<protein>
    <submittedName>
        <fullName evidence="1">Uncharacterized protein</fullName>
    </submittedName>
</protein>
<dbReference type="PANTHER" id="PTHR31362">
    <property type="entry name" value="GLYCOSYLTRANSFERASE STELLO1-RELATED"/>
    <property type="match status" value="1"/>
</dbReference>
<reference evidence="1" key="1">
    <citation type="submission" date="2023-07" db="EMBL/GenBank/DDBJ databases">
        <authorList>
            <consortium name="CYATHOMIX"/>
        </authorList>
    </citation>
    <scope>NUCLEOTIDE SEQUENCE</scope>
    <source>
        <strain evidence="1">N/A</strain>
    </source>
</reference>
<name>A0AA36GS70_CYLNA</name>